<dbReference type="Proteomes" id="UP000215914">
    <property type="component" value="Unassembled WGS sequence"/>
</dbReference>
<organism evidence="1 2">
    <name type="scientific">Helianthus annuus</name>
    <name type="common">Common sunflower</name>
    <dbReference type="NCBI Taxonomy" id="4232"/>
    <lineage>
        <taxon>Eukaryota</taxon>
        <taxon>Viridiplantae</taxon>
        <taxon>Streptophyta</taxon>
        <taxon>Embryophyta</taxon>
        <taxon>Tracheophyta</taxon>
        <taxon>Spermatophyta</taxon>
        <taxon>Magnoliopsida</taxon>
        <taxon>eudicotyledons</taxon>
        <taxon>Gunneridae</taxon>
        <taxon>Pentapetalae</taxon>
        <taxon>asterids</taxon>
        <taxon>campanulids</taxon>
        <taxon>Asterales</taxon>
        <taxon>Asteraceae</taxon>
        <taxon>Asteroideae</taxon>
        <taxon>Heliantheae alliance</taxon>
        <taxon>Heliantheae</taxon>
        <taxon>Helianthus</taxon>
    </lineage>
</organism>
<sequence length="217" mass="25088">MFKSVNHLMDVGESDYDKVGNRSGIISWGFDHDRHNWWIKRKVSPVEWYKNTTQFHTFTKVDSTILSNSPYVDDKPGGRGYLFFERLKRKVARGFPSMHTAESIVTPAPGIRVPRTNKRMKTVSWSPTDKGKTIMLVKKIPNGTLKTMYFWAYDETLGQAVIVCDGDVNYRLTDPVDLLNLDRVNLEALAQNQIRSTEKYEEIAKCWTVTYCWSSSY</sequence>
<reference evidence="1" key="1">
    <citation type="journal article" date="2017" name="Nature">
        <title>The sunflower genome provides insights into oil metabolism, flowering and Asterid evolution.</title>
        <authorList>
            <person name="Badouin H."/>
            <person name="Gouzy J."/>
            <person name="Grassa C.J."/>
            <person name="Murat F."/>
            <person name="Staton S.E."/>
            <person name="Cottret L."/>
            <person name="Lelandais-Briere C."/>
            <person name="Owens G.L."/>
            <person name="Carrere S."/>
            <person name="Mayjonade B."/>
            <person name="Legrand L."/>
            <person name="Gill N."/>
            <person name="Kane N.C."/>
            <person name="Bowers J.E."/>
            <person name="Hubner S."/>
            <person name="Bellec A."/>
            <person name="Berard A."/>
            <person name="Berges H."/>
            <person name="Blanchet N."/>
            <person name="Boniface M.C."/>
            <person name="Brunel D."/>
            <person name="Catrice O."/>
            <person name="Chaidir N."/>
            <person name="Claudel C."/>
            <person name="Donnadieu C."/>
            <person name="Faraut T."/>
            <person name="Fievet G."/>
            <person name="Helmstetter N."/>
            <person name="King M."/>
            <person name="Knapp S.J."/>
            <person name="Lai Z."/>
            <person name="Le Paslier M.C."/>
            <person name="Lippi Y."/>
            <person name="Lorenzon L."/>
            <person name="Mandel J.R."/>
            <person name="Marage G."/>
            <person name="Marchand G."/>
            <person name="Marquand E."/>
            <person name="Bret-Mestries E."/>
            <person name="Morien E."/>
            <person name="Nambeesan S."/>
            <person name="Nguyen T."/>
            <person name="Pegot-Espagnet P."/>
            <person name="Pouilly N."/>
            <person name="Raftis F."/>
            <person name="Sallet E."/>
            <person name="Schiex T."/>
            <person name="Thomas J."/>
            <person name="Vandecasteele C."/>
            <person name="Vares D."/>
            <person name="Vear F."/>
            <person name="Vautrin S."/>
            <person name="Crespi M."/>
            <person name="Mangin B."/>
            <person name="Burke J.M."/>
            <person name="Salse J."/>
            <person name="Munos S."/>
            <person name="Vincourt P."/>
            <person name="Rieseberg L.H."/>
            <person name="Langlade N.B."/>
        </authorList>
    </citation>
    <scope>NUCLEOTIDE SEQUENCE</scope>
    <source>
        <tissue evidence="1">Leaves</tissue>
    </source>
</reference>
<proteinExistence type="predicted"/>
<gene>
    <name evidence="1" type="ORF">HanXRQr2_Chr17g0818601</name>
</gene>
<evidence type="ECO:0000313" key="1">
    <source>
        <dbReference type="EMBL" id="KAF5756760.1"/>
    </source>
</evidence>
<name>A0A9K3GVA3_HELAN</name>
<dbReference type="Gramene" id="mRNA:HanXRQr2_Chr17g0818601">
    <property type="protein sequence ID" value="CDS:HanXRQr2_Chr17g0818601.1"/>
    <property type="gene ID" value="HanXRQr2_Chr17g0818601"/>
</dbReference>
<reference evidence="1" key="2">
    <citation type="submission" date="2020-06" db="EMBL/GenBank/DDBJ databases">
        <title>Helianthus annuus Genome sequencing and assembly Release 2.</title>
        <authorList>
            <person name="Gouzy J."/>
            <person name="Langlade N."/>
            <person name="Munos S."/>
        </authorList>
    </citation>
    <scope>NUCLEOTIDE SEQUENCE</scope>
    <source>
        <tissue evidence="1">Leaves</tissue>
    </source>
</reference>
<dbReference type="AlphaFoldDB" id="A0A9K3GVA3"/>
<keyword evidence="2" id="KW-1185">Reference proteome</keyword>
<comment type="caution">
    <text evidence="1">The sequence shown here is derived from an EMBL/GenBank/DDBJ whole genome shotgun (WGS) entry which is preliminary data.</text>
</comment>
<dbReference type="EMBL" id="MNCJ02000332">
    <property type="protein sequence ID" value="KAF5756760.1"/>
    <property type="molecule type" value="Genomic_DNA"/>
</dbReference>
<accession>A0A9K3GVA3</accession>
<evidence type="ECO:0000313" key="2">
    <source>
        <dbReference type="Proteomes" id="UP000215914"/>
    </source>
</evidence>
<protein>
    <submittedName>
        <fullName evidence="1">Uncharacterized protein</fullName>
    </submittedName>
</protein>